<dbReference type="AlphaFoldDB" id="B4W2N6"/>
<protein>
    <submittedName>
        <fullName evidence="1">Uncharacterized protein</fullName>
    </submittedName>
</protein>
<accession>B4W2N6</accession>
<dbReference type="HOGENOM" id="CLU_1692995_0_0_3"/>
<sequence>MSNSQVFEQSIPIKASATTVERCITDLTLMHRWLNPALRCYPVGEWSTDIGSRSRFVIQIPLVQPTLNSVVVEREPGLVVWQFQGFFRGRDRWECQPTIRGTRLLNRFEFEIPNPLVSWGFNTFATSLTQQDMKAQLRRLKRVAEQMYQGTD</sequence>
<evidence type="ECO:0000313" key="2">
    <source>
        <dbReference type="Proteomes" id="UP000003835"/>
    </source>
</evidence>
<dbReference type="InterPro" id="IPR019587">
    <property type="entry name" value="Polyketide_cyclase/dehydratase"/>
</dbReference>
<reference evidence="1 2" key="1">
    <citation type="submission" date="2008-07" db="EMBL/GenBank/DDBJ databases">
        <authorList>
            <person name="Tandeau de Marsac N."/>
            <person name="Ferriera S."/>
            <person name="Johnson J."/>
            <person name="Kravitz S."/>
            <person name="Beeson K."/>
            <person name="Sutton G."/>
            <person name="Rogers Y.-H."/>
            <person name="Friedman R."/>
            <person name="Frazier M."/>
            <person name="Venter J.C."/>
        </authorList>
    </citation>
    <scope>NUCLEOTIDE SEQUENCE [LARGE SCALE GENOMIC DNA]</scope>
    <source>
        <strain evidence="1 2">PCC 7420</strain>
    </source>
</reference>
<gene>
    <name evidence="1" type="ORF">MC7420_5194</name>
</gene>
<dbReference type="Pfam" id="PF10604">
    <property type="entry name" value="Polyketide_cyc2"/>
    <property type="match status" value="1"/>
</dbReference>
<dbReference type="InterPro" id="IPR023393">
    <property type="entry name" value="START-like_dom_sf"/>
</dbReference>
<dbReference type="OrthoDB" id="557779at2"/>
<evidence type="ECO:0000313" key="1">
    <source>
        <dbReference type="EMBL" id="EDX71569.1"/>
    </source>
</evidence>
<organism evidence="1 2">
    <name type="scientific">Coleofasciculus chthonoplastes PCC 7420</name>
    <dbReference type="NCBI Taxonomy" id="118168"/>
    <lineage>
        <taxon>Bacteria</taxon>
        <taxon>Bacillati</taxon>
        <taxon>Cyanobacteriota</taxon>
        <taxon>Cyanophyceae</taxon>
        <taxon>Coleofasciculales</taxon>
        <taxon>Coleofasciculaceae</taxon>
        <taxon>Coleofasciculus</taxon>
    </lineage>
</organism>
<dbReference type="STRING" id="118168.MC7420_5194"/>
<dbReference type="eggNOG" id="COG3832">
    <property type="taxonomic scope" value="Bacteria"/>
</dbReference>
<dbReference type="CDD" id="cd07812">
    <property type="entry name" value="SRPBCC"/>
    <property type="match status" value="1"/>
</dbReference>
<dbReference type="Proteomes" id="UP000003835">
    <property type="component" value="Unassembled WGS sequence"/>
</dbReference>
<keyword evidence="2" id="KW-1185">Reference proteome</keyword>
<dbReference type="Gene3D" id="3.30.530.20">
    <property type="match status" value="1"/>
</dbReference>
<dbReference type="SUPFAM" id="SSF55961">
    <property type="entry name" value="Bet v1-like"/>
    <property type="match status" value="1"/>
</dbReference>
<proteinExistence type="predicted"/>
<name>B4W2N6_9CYAN</name>
<dbReference type="EMBL" id="DS989871">
    <property type="protein sequence ID" value="EDX71569.1"/>
    <property type="molecule type" value="Genomic_DNA"/>
</dbReference>
<dbReference type="RefSeq" id="WP_006105513.1">
    <property type="nucleotide sequence ID" value="NZ_DS989871.1"/>
</dbReference>